<keyword evidence="5" id="KW-0378">Hydrolase</keyword>
<dbReference type="SMART" id="SM00741">
    <property type="entry name" value="SapB"/>
    <property type="match status" value="2"/>
</dbReference>
<dbReference type="EMBL" id="CM017875">
    <property type="protein sequence ID" value="KAG1338977.1"/>
    <property type="molecule type" value="Genomic_DNA"/>
</dbReference>
<dbReference type="InterPro" id="IPR007856">
    <property type="entry name" value="SapB_1"/>
</dbReference>
<evidence type="ECO:0000256" key="3">
    <source>
        <dbReference type="ARBA" id="ARBA00022729"/>
    </source>
</evidence>
<dbReference type="OrthoDB" id="69496at2759"/>
<dbReference type="FunFam" id="1.10.225.10:FF:000008">
    <property type="entry name" value="Pulmonary surfactant-associated protein B"/>
    <property type="match status" value="1"/>
</dbReference>
<dbReference type="PROSITE" id="PS50015">
    <property type="entry name" value="SAP_B"/>
    <property type="match status" value="2"/>
</dbReference>
<feature type="domain" description="Saposin B-type" evidence="12">
    <location>
        <begin position="153"/>
        <end position="233"/>
    </location>
</feature>
<keyword evidence="5" id="KW-0645">Protease</keyword>
<evidence type="ECO:0000256" key="8">
    <source>
        <dbReference type="ARBA" id="ARBA00023180"/>
    </source>
</evidence>
<keyword evidence="2" id="KW-0964">Secreted</keyword>
<evidence type="ECO:0000256" key="7">
    <source>
        <dbReference type="ARBA" id="ARBA00023157"/>
    </source>
</evidence>
<evidence type="ECO:0000256" key="6">
    <source>
        <dbReference type="ARBA" id="ARBA00023145"/>
    </source>
</evidence>
<proteinExistence type="predicted"/>
<dbReference type="PRINTS" id="PR01797">
    <property type="entry name" value="SAPOSIN"/>
</dbReference>
<dbReference type="Pfam" id="PF03489">
    <property type="entry name" value="SapB_2"/>
    <property type="match status" value="1"/>
</dbReference>
<keyword evidence="6" id="KW-0865">Zymogen</keyword>
<comment type="function">
    <text evidence="9">Pulmonary surfactant-associated proteins promote alveolar stability by lowering the surface tension at the air-liquid interface in the peripheral air spaces. SP-B increases the collapse pressure of palmitic acid to nearly 70 millinewtons per meter.</text>
</comment>
<accession>A0A8K0N0R8</accession>
<keyword evidence="4" id="KW-0677">Repeat</keyword>
<dbReference type="Pfam" id="PF05184">
    <property type="entry name" value="SapB_1"/>
    <property type="match status" value="2"/>
</dbReference>
<evidence type="ECO:0000256" key="2">
    <source>
        <dbReference type="ARBA" id="ARBA00022525"/>
    </source>
</evidence>
<evidence type="ECO:0000256" key="4">
    <source>
        <dbReference type="ARBA" id="ARBA00022737"/>
    </source>
</evidence>
<evidence type="ECO:0000256" key="11">
    <source>
        <dbReference type="ARBA" id="ARBA00041785"/>
    </source>
</evidence>
<reference evidence="13" key="1">
    <citation type="journal article" date="2017" name="Gigascience">
        <title>The genome draft of coconut (Cocos nucifera).</title>
        <authorList>
            <person name="Xiao Y."/>
            <person name="Xu P."/>
            <person name="Fan H."/>
            <person name="Baudouin L."/>
            <person name="Xia W."/>
            <person name="Bocs S."/>
            <person name="Xu J."/>
            <person name="Li Q."/>
            <person name="Guo A."/>
            <person name="Zhou L."/>
            <person name="Li J."/>
            <person name="Wu Y."/>
            <person name="Ma Z."/>
            <person name="Armero A."/>
            <person name="Issali A.E."/>
            <person name="Liu N."/>
            <person name="Peng M."/>
            <person name="Yang Y."/>
        </authorList>
    </citation>
    <scope>NUCLEOTIDE SEQUENCE</scope>
    <source>
        <tissue evidence="13">Spear leaf of Hainan Tall coconut</tissue>
    </source>
</reference>
<organism evidence="13 14">
    <name type="scientific">Cocos nucifera</name>
    <name type="common">Coconut palm</name>
    <dbReference type="NCBI Taxonomy" id="13894"/>
    <lineage>
        <taxon>Eukaryota</taxon>
        <taxon>Viridiplantae</taxon>
        <taxon>Streptophyta</taxon>
        <taxon>Embryophyta</taxon>
        <taxon>Tracheophyta</taxon>
        <taxon>Spermatophyta</taxon>
        <taxon>Magnoliopsida</taxon>
        <taxon>Liliopsida</taxon>
        <taxon>Arecaceae</taxon>
        <taxon>Arecoideae</taxon>
        <taxon>Cocoseae</taxon>
        <taxon>Attaleinae</taxon>
        <taxon>Cocos</taxon>
    </lineage>
</organism>
<dbReference type="GO" id="GO:0004190">
    <property type="term" value="F:aspartic-type endopeptidase activity"/>
    <property type="evidence" value="ECO:0007669"/>
    <property type="project" value="UniProtKB-KW"/>
</dbReference>
<evidence type="ECO:0000256" key="1">
    <source>
        <dbReference type="ARBA" id="ARBA00004239"/>
    </source>
</evidence>
<dbReference type="InterPro" id="IPR008138">
    <property type="entry name" value="SapB_2"/>
</dbReference>
<sequence length="245" mass="27680">MRSVVGEEGIILVQMGEIFSQKPNPTPNCKPTSQVLSISKPLDFFQTQKGDNRIQSESRMSESIARNEELCTLCEEFTSQAIYYIGENETQVEIINTLHQACSQLHSLEKQCALLVDYYAPLFFMEVATIRPEQFCEKVNLCEKTVSVPLPKHDDACTICHHVVEEILTKLEDPDTQLEIIARLLKACNKVENFVQQCKRLVFQYGPLIMANLVKFLETTDVCTSIHACKASQEVVGRSEFLAIA</sequence>
<dbReference type="Proteomes" id="UP000797356">
    <property type="component" value="Chromosome 4"/>
</dbReference>
<dbReference type="GO" id="GO:0006665">
    <property type="term" value="P:sphingolipid metabolic process"/>
    <property type="evidence" value="ECO:0007669"/>
    <property type="project" value="InterPro"/>
</dbReference>
<feature type="domain" description="Saposin B-type" evidence="12">
    <location>
        <begin position="67"/>
        <end position="146"/>
    </location>
</feature>
<keyword evidence="14" id="KW-1185">Reference proteome</keyword>
<evidence type="ECO:0000259" key="12">
    <source>
        <dbReference type="PROSITE" id="PS50015"/>
    </source>
</evidence>
<gene>
    <name evidence="13" type="ORF">COCNU_04G012830</name>
</gene>
<comment type="subcellular location">
    <subcellularLocation>
        <location evidence="1">Secreted</location>
        <location evidence="1">Extracellular space</location>
    </subcellularLocation>
</comment>
<evidence type="ECO:0000313" key="13">
    <source>
        <dbReference type="EMBL" id="KAG1338977.1"/>
    </source>
</evidence>
<keyword evidence="3" id="KW-0732">Signal</keyword>
<keyword evidence="5" id="KW-0064">Aspartyl protease</keyword>
<dbReference type="Gene3D" id="1.10.225.10">
    <property type="entry name" value="Saposin-like"/>
    <property type="match status" value="2"/>
</dbReference>
<name>A0A8K0N0R8_COCNU</name>
<dbReference type="GO" id="GO:0005576">
    <property type="term" value="C:extracellular region"/>
    <property type="evidence" value="ECO:0007669"/>
    <property type="project" value="UniProtKB-SubCell"/>
</dbReference>
<evidence type="ECO:0000256" key="10">
    <source>
        <dbReference type="ARBA" id="ARBA00041094"/>
    </source>
</evidence>
<evidence type="ECO:0000256" key="9">
    <source>
        <dbReference type="ARBA" id="ARBA00037221"/>
    </source>
</evidence>
<dbReference type="PANTHER" id="PTHR11480">
    <property type="entry name" value="SAPOSIN-RELATED"/>
    <property type="match status" value="1"/>
</dbReference>
<dbReference type="AlphaFoldDB" id="A0A8K0N0R8"/>
<evidence type="ECO:0000256" key="5">
    <source>
        <dbReference type="ARBA" id="ARBA00022750"/>
    </source>
</evidence>
<comment type="caution">
    <text evidence="13">The sequence shown here is derived from an EMBL/GenBank/DDBJ whole genome shotgun (WGS) entry which is preliminary data.</text>
</comment>
<keyword evidence="8" id="KW-0325">Glycoprotein</keyword>
<dbReference type="GO" id="GO:0016020">
    <property type="term" value="C:membrane"/>
    <property type="evidence" value="ECO:0007669"/>
    <property type="project" value="GOC"/>
</dbReference>
<dbReference type="PANTHER" id="PTHR11480:SF3">
    <property type="entry name" value="BCDNA.GH08312"/>
    <property type="match status" value="1"/>
</dbReference>
<evidence type="ECO:0000313" key="14">
    <source>
        <dbReference type="Proteomes" id="UP000797356"/>
    </source>
</evidence>
<dbReference type="InterPro" id="IPR008373">
    <property type="entry name" value="Saposin"/>
</dbReference>
<dbReference type="GO" id="GO:0005764">
    <property type="term" value="C:lysosome"/>
    <property type="evidence" value="ECO:0007669"/>
    <property type="project" value="InterPro"/>
</dbReference>
<keyword evidence="7" id="KW-1015">Disulfide bond</keyword>
<protein>
    <recommendedName>
        <fullName evidence="10">Pulmonary surfactant-associated protein B</fullName>
    </recommendedName>
    <alternativeName>
        <fullName evidence="11">Pulmonary surfactant-associated proteolipid SPL(Phe)</fullName>
    </alternativeName>
</protein>
<dbReference type="SUPFAM" id="SSF47862">
    <property type="entry name" value="Saposin"/>
    <property type="match status" value="2"/>
</dbReference>
<dbReference type="InterPro" id="IPR011001">
    <property type="entry name" value="Saposin-like"/>
</dbReference>
<dbReference type="InterPro" id="IPR051428">
    <property type="entry name" value="Sphingo_Act-Surfact_Prot"/>
</dbReference>
<reference evidence="13" key="2">
    <citation type="submission" date="2019-07" db="EMBL/GenBank/DDBJ databases">
        <authorList>
            <person name="Yang Y."/>
            <person name="Bocs S."/>
            <person name="Baudouin L."/>
        </authorList>
    </citation>
    <scope>NUCLEOTIDE SEQUENCE</scope>
    <source>
        <tissue evidence="13">Spear leaf of Hainan Tall coconut</tissue>
    </source>
</reference>
<dbReference type="InterPro" id="IPR008139">
    <property type="entry name" value="SaposinB_dom"/>
</dbReference>